<dbReference type="PANTHER" id="PTHR47706:SF7">
    <property type="entry name" value="CIPA-LIKE, PUTATIVE (AFU_ORTHOLOGUE AFUA_1G01630)-RELATED"/>
    <property type="match status" value="1"/>
</dbReference>
<evidence type="ECO:0000313" key="6">
    <source>
        <dbReference type="Proteomes" id="UP001295740"/>
    </source>
</evidence>
<dbReference type="InterPro" id="IPR016040">
    <property type="entry name" value="NAD(P)-bd_dom"/>
</dbReference>
<reference evidence="5" key="1">
    <citation type="submission" date="2023-10" db="EMBL/GenBank/DDBJ databases">
        <authorList>
            <person name="Hackl T."/>
        </authorList>
    </citation>
    <scope>NUCLEOTIDE SEQUENCE</scope>
</reference>
<comment type="caution">
    <text evidence="5">The sequence shown here is derived from an EMBL/GenBank/DDBJ whole genome shotgun (WGS) entry which is preliminary data.</text>
</comment>
<dbReference type="EMBL" id="CAUWAG010000018">
    <property type="protein sequence ID" value="CAJ2510889.1"/>
    <property type="molecule type" value="Genomic_DNA"/>
</dbReference>
<keyword evidence="3" id="KW-0560">Oxidoreductase</keyword>
<keyword evidence="2" id="KW-0521">NADP</keyword>
<dbReference type="Proteomes" id="UP001295740">
    <property type="component" value="Unassembled WGS sequence"/>
</dbReference>
<protein>
    <submittedName>
        <fullName evidence="5">Uu.00g065140.m01.CDS01</fullName>
    </submittedName>
</protein>
<evidence type="ECO:0000313" key="5">
    <source>
        <dbReference type="EMBL" id="CAJ2510889.1"/>
    </source>
</evidence>
<keyword evidence="6" id="KW-1185">Reference proteome</keyword>
<proteinExistence type="inferred from homology"/>
<accession>A0AAI8VUG5</accession>
<name>A0AAI8VUG5_9PEZI</name>
<evidence type="ECO:0000256" key="3">
    <source>
        <dbReference type="ARBA" id="ARBA00023002"/>
    </source>
</evidence>
<dbReference type="InterPro" id="IPR051609">
    <property type="entry name" value="NmrA/Isoflavone_reductase-like"/>
</dbReference>
<dbReference type="InterPro" id="IPR036291">
    <property type="entry name" value="NAD(P)-bd_dom_sf"/>
</dbReference>
<organism evidence="5 6">
    <name type="scientific">Anthostomella pinea</name>
    <dbReference type="NCBI Taxonomy" id="933095"/>
    <lineage>
        <taxon>Eukaryota</taxon>
        <taxon>Fungi</taxon>
        <taxon>Dikarya</taxon>
        <taxon>Ascomycota</taxon>
        <taxon>Pezizomycotina</taxon>
        <taxon>Sordariomycetes</taxon>
        <taxon>Xylariomycetidae</taxon>
        <taxon>Xylariales</taxon>
        <taxon>Xylariaceae</taxon>
        <taxon>Anthostomella</taxon>
    </lineage>
</organism>
<evidence type="ECO:0000256" key="1">
    <source>
        <dbReference type="ARBA" id="ARBA00005725"/>
    </source>
</evidence>
<comment type="similarity">
    <text evidence="1">Belongs to the NmrA-type oxidoreductase family. Isoflavone reductase subfamily.</text>
</comment>
<dbReference type="Pfam" id="PF13460">
    <property type="entry name" value="NAD_binding_10"/>
    <property type="match status" value="1"/>
</dbReference>
<sequence>MSQANYIKKVAIVGATGTVGKPIVEALLKLGKHELTALTRQDSNAIMPQGLKATKVNYAESTSLAAGLAGQDALIITLPGTTPQATHFALIEAAAAAKVPFILPNLWGIDVSFNDVGRDLYMGPTILDVCAKIEEHGVSAWMGMVTGFWYEFSLGMGPNTYGMDWKNRTFTFFDDGETLINTITWPQTGRAVANLLSLPISPAPASPGAPSLSNYKNKYVYTSSFLMSQKEMFASVLRVSGTSSSDWTLKYQPSAERVDEGKKELGEGKGQAAYQKLLYSRVFYPDGTGNFEGRRGLDNEVLGLPREDMDEFTRIAIERAEQGIGYGH</sequence>
<dbReference type="AlphaFoldDB" id="A0AAI8VUG5"/>
<evidence type="ECO:0000259" key="4">
    <source>
        <dbReference type="Pfam" id="PF13460"/>
    </source>
</evidence>
<dbReference type="GO" id="GO:0016491">
    <property type="term" value="F:oxidoreductase activity"/>
    <property type="evidence" value="ECO:0007669"/>
    <property type="project" value="UniProtKB-KW"/>
</dbReference>
<dbReference type="PANTHER" id="PTHR47706">
    <property type="entry name" value="NMRA-LIKE FAMILY PROTEIN"/>
    <property type="match status" value="1"/>
</dbReference>
<dbReference type="SUPFAM" id="SSF51735">
    <property type="entry name" value="NAD(P)-binding Rossmann-fold domains"/>
    <property type="match status" value="1"/>
</dbReference>
<feature type="domain" description="NAD(P)-binding" evidence="4">
    <location>
        <begin position="14"/>
        <end position="102"/>
    </location>
</feature>
<evidence type="ECO:0000256" key="2">
    <source>
        <dbReference type="ARBA" id="ARBA00022857"/>
    </source>
</evidence>
<gene>
    <name evidence="5" type="ORF">KHLLAP_LOCUS11357</name>
</gene>
<dbReference type="Gene3D" id="3.40.50.720">
    <property type="entry name" value="NAD(P)-binding Rossmann-like Domain"/>
    <property type="match status" value="1"/>
</dbReference>